<proteinExistence type="inferred from homology"/>
<dbReference type="InParanoid" id="A0A7N8Y6Z5"/>
<evidence type="ECO:0000256" key="8">
    <source>
        <dbReference type="RuleBase" id="RU000436"/>
    </source>
</evidence>
<dbReference type="InterPro" id="IPR009079">
    <property type="entry name" value="4_helix_cytokine-like_core"/>
</dbReference>
<dbReference type="GeneTree" id="ENSGT00510000050089"/>
<dbReference type="InterPro" id="IPR000471">
    <property type="entry name" value="Interferon_alpha/beta/delta"/>
</dbReference>
<dbReference type="GO" id="GO:0051607">
    <property type="term" value="P:defense response to virus"/>
    <property type="evidence" value="ECO:0007669"/>
    <property type="project" value="UniProtKB-KW"/>
</dbReference>
<keyword evidence="5" id="KW-0732">Signal</keyword>
<dbReference type="GO" id="GO:0005615">
    <property type="term" value="C:extracellular space"/>
    <property type="evidence" value="ECO:0007669"/>
    <property type="project" value="UniProtKB-KW"/>
</dbReference>
<keyword evidence="11" id="KW-1185">Reference proteome</keyword>
<reference evidence="10" key="2">
    <citation type="submission" date="2025-09" db="UniProtKB">
        <authorList>
            <consortium name="Ensembl"/>
        </authorList>
    </citation>
    <scope>IDENTIFICATION</scope>
</reference>
<evidence type="ECO:0000256" key="1">
    <source>
        <dbReference type="ARBA" id="ARBA00004613"/>
    </source>
</evidence>
<dbReference type="GO" id="GO:0005126">
    <property type="term" value="F:cytokine receptor binding"/>
    <property type="evidence" value="ECO:0007669"/>
    <property type="project" value="InterPro"/>
</dbReference>
<dbReference type="PANTHER" id="PTHR11691:SF73">
    <property type="entry name" value="INTERFERON BETA"/>
    <property type="match status" value="1"/>
</dbReference>
<evidence type="ECO:0000256" key="6">
    <source>
        <dbReference type="ARBA" id="ARBA00023118"/>
    </source>
</evidence>
<name>A0A7N8Y6Z5_9TELE</name>
<dbReference type="Ensembl" id="ENSMAMT00000060467.1">
    <property type="protein sequence ID" value="ENSMAMP00000058968.1"/>
    <property type="gene ID" value="ENSMAMG00000005129.2"/>
</dbReference>
<comment type="similarity">
    <text evidence="2 8">Belongs to the alpha/beta interferon family.</text>
</comment>
<evidence type="ECO:0000313" key="11">
    <source>
        <dbReference type="Proteomes" id="UP000261640"/>
    </source>
</evidence>
<reference evidence="10" key="1">
    <citation type="submission" date="2025-08" db="UniProtKB">
        <authorList>
            <consortium name="Ensembl"/>
        </authorList>
    </citation>
    <scope>IDENTIFICATION</scope>
</reference>
<evidence type="ECO:0000256" key="9">
    <source>
        <dbReference type="SAM" id="Phobius"/>
    </source>
</evidence>
<keyword evidence="9" id="KW-0812">Transmembrane</keyword>
<dbReference type="AlphaFoldDB" id="A0A7N8Y6Z5"/>
<evidence type="ECO:0000256" key="2">
    <source>
        <dbReference type="ARBA" id="ARBA00011033"/>
    </source>
</evidence>
<dbReference type="GO" id="GO:0005125">
    <property type="term" value="F:cytokine activity"/>
    <property type="evidence" value="ECO:0007669"/>
    <property type="project" value="UniProtKB-KW"/>
</dbReference>
<keyword evidence="6 8" id="KW-0051">Antiviral defense</keyword>
<evidence type="ECO:0000256" key="4">
    <source>
        <dbReference type="ARBA" id="ARBA00022525"/>
    </source>
</evidence>
<feature type="transmembrane region" description="Helical" evidence="9">
    <location>
        <begin position="29"/>
        <end position="46"/>
    </location>
</feature>
<evidence type="ECO:0000256" key="3">
    <source>
        <dbReference type="ARBA" id="ARBA00022514"/>
    </source>
</evidence>
<accession>A0A7N8Y6Z5</accession>
<keyword evidence="9" id="KW-0472">Membrane</keyword>
<dbReference type="PANTHER" id="PTHR11691">
    <property type="entry name" value="TYPE I INTERFERON"/>
    <property type="match status" value="1"/>
</dbReference>
<dbReference type="Pfam" id="PF00143">
    <property type="entry name" value="Interferon"/>
    <property type="match status" value="1"/>
</dbReference>
<evidence type="ECO:0000256" key="5">
    <source>
        <dbReference type="ARBA" id="ARBA00022729"/>
    </source>
</evidence>
<comment type="subcellular location">
    <subcellularLocation>
        <location evidence="1">Secreted</location>
    </subcellularLocation>
</comment>
<dbReference type="SMART" id="SM00076">
    <property type="entry name" value="IFabd"/>
    <property type="match status" value="1"/>
</dbReference>
<dbReference type="SUPFAM" id="SSF47266">
    <property type="entry name" value="4-helical cytokines"/>
    <property type="match status" value="1"/>
</dbReference>
<keyword evidence="7" id="KW-1015">Disulfide bond</keyword>
<dbReference type="Proteomes" id="UP000261640">
    <property type="component" value="Unplaced"/>
</dbReference>
<evidence type="ECO:0000256" key="7">
    <source>
        <dbReference type="ARBA" id="ARBA00023157"/>
    </source>
</evidence>
<keyword evidence="3 8" id="KW-0202">Cytokine</keyword>
<dbReference type="Gene3D" id="1.20.1250.10">
    <property type="match status" value="1"/>
</dbReference>
<keyword evidence="9" id="KW-1133">Transmembrane helix</keyword>
<dbReference type="GO" id="GO:0043330">
    <property type="term" value="P:response to exogenous dsRNA"/>
    <property type="evidence" value="ECO:0007669"/>
    <property type="project" value="TreeGrafter"/>
</dbReference>
<keyword evidence="4" id="KW-0964">Secreted</keyword>
<protein>
    <submittedName>
        <fullName evidence="10">Uncharacterized protein</fullName>
    </submittedName>
</protein>
<evidence type="ECO:0000313" key="10">
    <source>
        <dbReference type="Ensembl" id="ENSMAMP00000058968.1"/>
    </source>
</evidence>
<sequence length="199" mass="22876">MRRCRSAPTQHLDTSDFALYKGNFKVLKMLSRVFFVCLFLGLYSAGSSLSCRWMDHKFGQYSKNYLDLLNTMVSEAEVDTVAFPSDLYSQAEDKLGFTVQILEEVALLFEKDHSSASWDSSTVENFLNIVTMQANSLHSCVSLSHKKKNKKLHMYFKRLSHHVLERMGHSAEAWELIRKEIQTHLMRTDLLVSSLQTAN</sequence>
<dbReference type="GO" id="GO:0006955">
    <property type="term" value="P:immune response"/>
    <property type="evidence" value="ECO:0007669"/>
    <property type="project" value="UniProtKB-ARBA"/>
</dbReference>
<organism evidence="10 11">
    <name type="scientific">Mastacembelus armatus</name>
    <name type="common">zig-zag eel</name>
    <dbReference type="NCBI Taxonomy" id="205130"/>
    <lineage>
        <taxon>Eukaryota</taxon>
        <taxon>Metazoa</taxon>
        <taxon>Chordata</taxon>
        <taxon>Craniata</taxon>
        <taxon>Vertebrata</taxon>
        <taxon>Euteleostomi</taxon>
        <taxon>Actinopterygii</taxon>
        <taxon>Neopterygii</taxon>
        <taxon>Teleostei</taxon>
        <taxon>Neoteleostei</taxon>
        <taxon>Acanthomorphata</taxon>
        <taxon>Anabantaria</taxon>
        <taxon>Synbranchiformes</taxon>
        <taxon>Mastacembelidae</taxon>
        <taxon>Mastacembelus</taxon>
    </lineage>
</organism>